<organism evidence="13 14">
    <name type="scientific">Neonectria magnoliae</name>
    <dbReference type="NCBI Taxonomy" id="2732573"/>
    <lineage>
        <taxon>Eukaryota</taxon>
        <taxon>Fungi</taxon>
        <taxon>Dikarya</taxon>
        <taxon>Ascomycota</taxon>
        <taxon>Pezizomycotina</taxon>
        <taxon>Sordariomycetes</taxon>
        <taxon>Hypocreomycetidae</taxon>
        <taxon>Hypocreales</taxon>
        <taxon>Nectriaceae</taxon>
        <taxon>Neonectria</taxon>
    </lineage>
</organism>
<feature type="transmembrane region" description="Helical" evidence="11">
    <location>
        <begin position="141"/>
        <end position="161"/>
    </location>
</feature>
<dbReference type="InterPro" id="IPR036259">
    <property type="entry name" value="MFS_trans_sf"/>
</dbReference>
<dbReference type="Proteomes" id="UP001498421">
    <property type="component" value="Unassembled WGS sequence"/>
</dbReference>
<evidence type="ECO:0000256" key="5">
    <source>
        <dbReference type="ARBA" id="ARBA00022771"/>
    </source>
</evidence>
<keyword evidence="4" id="KW-0479">Metal-binding</keyword>
<reference evidence="13 14" key="1">
    <citation type="journal article" date="2025" name="Microbiol. Resour. Announc.">
        <title>Draft genome sequences for Neonectria magnoliae and Neonectria punicea, canker pathogens of Liriodendron tulipifera and Acer saccharum in West Virginia.</title>
        <authorList>
            <person name="Petronek H.M."/>
            <person name="Kasson M.T."/>
            <person name="Metheny A.M."/>
            <person name="Stauder C.M."/>
            <person name="Lovett B."/>
            <person name="Lynch S.C."/>
            <person name="Garnas J.R."/>
            <person name="Kasson L.R."/>
            <person name="Stajich J.E."/>
        </authorList>
    </citation>
    <scope>NUCLEOTIDE SEQUENCE [LARGE SCALE GENOMIC DNA]</scope>
    <source>
        <strain evidence="13 14">NRRL 64651</strain>
    </source>
</reference>
<feature type="region of interest" description="Disordered" evidence="10">
    <location>
        <begin position="776"/>
        <end position="804"/>
    </location>
</feature>
<feature type="compositionally biased region" description="Basic and acidic residues" evidence="10">
    <location>
        <begin position="870"/>
        <end position="885"/>
    </location>
</feature>
<evidence type="ECO:0000256" key="1">
    <source>
        <dbReference type="ARBA" id="ARBA00004141"/>
    </source>
</evidence>
<proteinExistence type="predicted"/>
<dbReference type="PANTHER" id="PTHR23501:SF109">
    <property type="entry name" value="MAJOR FACILITATOR SUPERFAMILY (MFS) PROFILE DOMAIN-CONTAINING PROTEIN-RELATED"/>
    <property type="match status" value="1"/>
</dbReference>
<feature type="compositionally biased region" description="Polar residues" evidence="10">
    <location>
        <begin position="694"/>
        <end position="711"/>
    </location>
</feature>
<protein>
    <recommendedName>
        <fullName evidence="12">MYND-type domain-containing protein</fullName>
    </recommendedName>
</protein>
<feature type="transmembrane region" description="Helical" evidence="11">
    <location>
        <begin position="338"/>
        <end position="357"/>
    </location>
</feature>
<dbReference type="SUPFAM" id="SSF144232">
    <property type="entry name" value="HIT/MYND zinc finger-like"/>
    <property type="match status" value="1"/>
</dbReference>
<evidence type="ECO:0000313" key="14">
    <source>
        <dbReference type="Proteomes" id="UP001498421"/>
    </source>
</evidence>
<keyword evidence="2" id="KW-0813">Transport</keyword>
<comment type="caution">
    <text evidence="13">The sequence shown here is derived from an EMBL/GenBank/DDBJ whole genome shotgun (WGS) entry which is preliminary data.</text>
</comment>
<evidence type="ECO:0000256" key="3">
    <source>
        <dbReference type="ARBA" id="ARBA00022692"/>
    </source>
</evidence>
<dbReference type="PANTHER" id="PTHR23501">
    <property type="entry name" value="MAJOR FACILITATOR SUPERFAMILY"/>
    <property type="match status" value="1"/>
</dbReference>
<feature type="transmembrane region" description="Helical" evidence="11">
    <location>
        <begin position="212"/>
        <end position="239"/>
    </location>
</feature>
<feature type="compositionally biased region" description="Low complexity" evidence="10">
    <location>
        <begin position="619"/>
        <end position="641"/>
    </location>
</feature>
<evidence type="ECO:0000256" key="2">
    <source>
        <dbReference type="ARBA" id="ARBA00022448"/>
    </source>
</evidence>
<dbReference type="Pfam" id="PF06609">
    <property type="entry name" value="TRI12"/>
    <property type="match status" value="2"/>
</dbReference>
<feature type="compositionally biased region" description="Basic and acidic residues" evidence="10">
    <location>
        <begin position="850"/>
        <end position="859"/>
    </location>
</feature>
<feature type="transmembrane region" description="Helical" evidence="11">
    <location>
        <begin position="181"/>
        <end position="205"/>
    </location>
</feature>
<evidence type="ECO:0000259" key="12">
    <source>
        <dbReference type="PROSITE" id="PS50865"/>
    </source>
</evidence>
<dbReference type="InterPro" id="IPR010573">
    <property type="entry name" value="MFS_Str1/Tri12-like"/>
</dbReference>
<feature type="compositionally biased region" description="Basic and acidic residues" evidence="10">
    <location>
        <begin position="740"/>
        <end position="750"/>
    </location>
</feature>
<evidence type="ECO:0000256" key="4">
    <source>
        <dbReference type="ARBA" id="ARBA00022723"/>
    </source>
</evidence>
<feature type="domain" description="MYND-type" evidence="12">
    <location>
        <begin position="571"/>
        <end position="608"/>
    </location>
</feature>
<feature type="transmembrane region" description="Helical" evidence="11">
    <location>
        <begin position="69"/>
        <end position="87"/>
    </location>
</feature>
<keyword evidence="5 9" id="KW-0863">Zinc-finger</keyword>
<evidence type="ECO:0000256" key="8">
    <source>
        <dbReference type="ARBA" id="ARBA00023136"/>
    </source>
</evidence>
<feature type="transmembrane region" description="Helical" evidence="11">
    <location>
        <begin position="42"/>
        <end position="63"/>
    </location>
</feature>
<dbReference type="SUPFAM" id="SSF103473">
    <property type="entry name" value="MFS general substrate transporter"/>
    <property type="match status" value="1"/>
</dbReference>
<feature type="transmembrane region" description="Helical" evidence="11">
    <location>
        <begin position="12"/>
        <end position="30"/>
    </location>
</feature>
<feature type="compositionally biased region" description="Low complexity" evidence="10">
    <location>
        <begin position="725"/>
        <end position="739"/>
    </location>
</feature>
<keyword evidence="6" id="KW-0862">Zinc</keyword>
<feature type="compositionally biased region" description="Polar residues" evidence="10">
    <location>
        <begin position="648"/>
        <end position="660"/>
    </location>
</feature>
<evidence type="ECO:0000256" key="10">
    <source>
        <dbReference type="SAM" id="MobiDB-lite"/>
    </source>
</evidence>
<sequence length="911" mass="99306">MEDHDQIGPGYWRSFCFLGILVSGVLLLIIGRFRDIVGRRYLMIGAQLFAVVGSIVCTCATNVSTVVSGTALTGIAGGAQQLYMLLIQEIVLNKYRIYDQAAIMPGIFPTRGFGPAIARALVEYTELAWGQGTYPWKSAEFISTIIVGGVVLIVFALYNGFHCLNALWPSAITVFFTTDNGTIGLMSLATASVFLAVFSALMSLVDENSQGLGIALTVLGGLGVGWVEAVAILIAGLVVPSEDIGATKGDFASMRAVTGTVALSIYVSIFTDKLTAFLPRDITAAVTKAGLPESSLPDLFTAIGNGTSSAFDSIPRINATILAAVDEGTTGCKNTFQILYLSSLAFGIIAIVSAFFLQDVSHLLTGFVNKKIHTPHLKRTEKDDDITEKAQADVSVGTSIFSNEAADLHLGQIDELARELIIFPEHEDSEAFSLFNKGPEETPRIVRMLETGLLDALVQAIRSRFHDAEYARNDMYALLILSAMHLGVRMKREYITNTQALSYRFLSPFHHLQTQTACNGYKNNGTPWIFENQNQRNIAVRMTGRAPPGVGNGIGHSLDESPHLECRSISCSVCGSNTLMKSCESCDMISYCSHNCWQSDSAWHRFMCKQNKAQTDRAAASGTRTAGGNEVISGRVGESSRVGGGSSLQSNGNTFPLLQSNNVGSGRAGGGGNYRRHTRHSSNVVSMRAGGYPTLQSRSANNVPSLGNNVVLSGPRGEGSRVNDAPAQQPGAPGSQPVPRRNETRDEENARLIRNARLAVGVYQRKYQWRRRYLHNIPEEDEDEDDEPDQPSSTETQQDEEDDPEDRFAHFLRLNFQADDGVRYHDFSLPRRGSVRANQPEQITVLEALRGSEEPRPEPRVSQLTTSETKSSDVKSEEVRPEARSLENAPKASRSEDDDTDDEDEHRANTL</sequence>
<name>A0ABR1I8Z5_9HYPO</name>
<evidence type="ECO:0000256" key="6">
    <source>
        <dbReference type="ARBA" id="ARBA00022833"/>
    </source>
</evidence>
<evidence type="ECO:0000313" key="13">
    <source>
        <dbReference type="EMBL" id="KAK7429333.1"/>
    </source>
</evidence>
<dbReference type="InterPro" id="IPR002893">
    <property type="entry name" value="Znf_MYND"/>
</dbReference>
<evidence type="ECO:0000256" key="11">
    <source>
        <dbReference type="SAM" id="Phobius"/>
    </source>
</evidence>
<feature type="compositionally biased region" description="Acidic residues" evidence="10">
    <location>
        <begin position="779"/>
        <end position="789"/>
    </location>
</feature>
<dbReference type="PROSITE" id="PS50865">
    <property type="entry name" value="ZF_MYND_2"/>
    <property type="match status" value="1"/>
</dbReference>
<feature type="region of interest" description="Disordered" evidence="10">
    <location>
        <begin position="847"/>
        <end position="911"/>
    </location>
</feature>
<evidence type="ECO:0000256" key="9">
    <source>
        <dbReference type="PROSITE-ProRule" id="PRU00134"/>
    </source>
</evidence>
<evidence type="ECO:0000256" key="7">
    <source>
        <dbReference type="ARBA" id="ARBA00022989"/>
    </source>
</evidence>
<keyword evidence="8 11" id="KW-0472">Membrane</keyword>
<feature type="transmembrane region" description="Helical" evidence="11">
    <location>
        <begin position="251"/>
        <end position="270"/>
    </location>
</feature>
<keyword evidence="3 11" id="KW-0812">Transmembrane</keyword>
<keyword evidence="14" id="KW-1185">Reference proteome</keyword>
<feature type="region of interest" description="Disordered" evidence="10">
    <location>
        <begin position="619"/>
        <end position="750"/>
    </location>
</feature>
<accession>A0ABR1I8Z5</accession>
<comment type="subcellular location">
    <subcellularLocation>
        <location evidence="1">Membrane</location>
        <topology evidence="1">Multi-pass membrane protein</topology>
    </subcellularLocation>
</comment>
<gene>
    <name evidence="13" type="ORF">QQZ08_004145</name>
</gene>
<keyword evidence="7 11" id="KW-1133">Transmembrane helix</keyword>
<dbReference type="Gene3D" id="1.20.1250.20">
    <property type="entry name" value="MFS general substrate transporter like domains"/>
    <property type="match status" value="1"/>
</dbReference>
<dbReference type="EMBL" id="JAZAVK010000030">
    <property type="protein sequence ID" value="KAK7429333.1"/>
    <property type="molecule type" value="Genomic_DNA"/>
</dbReference>